<dbReference type="GO" id="GO:0005516">
    <property type="term" value="F:calmodulin binding"/>
    <property type="evidence" value="ECO:0007669"/>
    <property type="project" value="TreeGrafter"/>
</dbReference>
<sequence length="1305" mass="148993">MLEGSEGCMQTKKPYTSKTYVVLKVQNLKSTTVDRRGREPCWEQDFMFEISAGGKGFIVELWKKGLLWDSILGVLWIPLATVEYEGPGSWWRLHSEVIKNGSEIQGTKTPTSHEILLDIYFALPFGELQIKVQHSSHSSYKLHVFIFFFAFLFFSRGLYGIDSMPDLRRKKSFPIVRDVKIHVFKKTLQALIYPISSTTPHNFEIWTATTPTYCYECEGLLWGIARQGMRCTECGVKCHEKCQDLLNADCLQRAAEKSSKHGAEDKTQNIISAMKERMKIREKNRPEVFEVIQEMFNISKEDFAQYTKAAKQSVLDGTSKWSAKITITVLCAQGLQAKDKTGSSDPYVTVQVGKNKRRTKTIFGNLNPVWDEKFYFECHNSTDRIKVRVWDEDDDIKSRVKQHFKKESDDFLGQTIIEVRTLSGEMDVWYNLEKRTDKSAVSGAIRLKINVEIEGEEKVAPYHVQYTCLHENLFHYLTEVKSNGVVKIPEVKGDEAWKVYFDDAAQEIVDEFAMRYGIEYIYQAMTHFSCLSSKYMCPGVPAVMSTLLANINAFYAHTTAATNVSASDRFAATNFGREKFIKLLDQLHNSLRIDLSKYRDNFPASNSERLQDLKSTVDLLTSITFFRMKVLELQSPPRASTVVKDCVKACLDSTYKYIFDNCYDLYSQLVDQTIPFIKKQEVPKEEQGPTTKNLDFWAQLITLMVTIIDEDKTAYTPILNQFPQELNMGKISAEIMWTLFAQDMKYALEEHEKQRLCKSTDYMNLHFKVKWFYNEYVRELSAFKDAVPEYSLWFEPFVIQWLDENEDVSMEFLHGALERDKKDGFQQTSDHALFSCSVVDVFTQLNQSFEIIRKLECPNPEALSHLMRRFAKTINKVLVQYAAIISSYFSSYCDKENVACILMNNIQQLRVQLEKMFESMGGKELDPEASVVLKELQVKLSNVLDELSVTHNAGFGDCFVVLFYSSLSVSAKICEKTVLKRVLKELWKLVLNKIEKQIVLPPLTDQTVSVPEQFSGPQMIFSAAKDLGQLSKLKDHVIREEAKSLTLRQCAIMDVALVTIKQYFHAGGSGLKKNFLEKSPDLQSLKYALSLYTQTTDALIKKFIATQTSQSKSSARDTNASLIVVSGQTANNSVGEISVQVDVSTHPGTGEHKVTVKVVAINNLNWQTTAMFRPFVEVCILGPKLSDKKRKHGTKTKSNTWSPKYNETFQFLLGNEEKPGAYEVHLSVKDYCFAREDRVIGMTVIQLQAIADRAGCAAWYPLLRSLSVDETGLTILRILSQRNNDEVAKEFVRLKTETRSAEETA</sequence>
<dbReference type="GO" id="GO:0016081">
    <property type="term" value="P:synaptic vesicle docking"/>
    <property type="evidence" value="ECO:0007669"/>
    <property type="project" value="TreeGrafter"/>
</dbReference>
<dbReference type="PROSITE" id="PS50081">
    <property type="entry name" value="ZF_DAG_PE_2"/>
    <property type="match status" value="1"/>
</dbReference>
<dbReference type="Pfam" id="PF06292">
    <property type="entry name" value="MUN"/>
    <property type="match status" value="2"/>
</dbReference>
<dbReference type="SUPFAM" id="SSF57889">
    <property type="entry name" value="Cysteine-rich domain"/>
    <property type="match status" value="1"/>
</dbReference>
<dbReference type="CDD" id="cd08395">
    <property type="entry name" value="C2C_Munc13"/>
    <property type="match status" value="1"/>
</dbReference>
<dbReference type="FunFam" id="3.30.60.20:FF:000001">
    <property type="entry name" value="Protein unc-13 homolog B"/>
    <property type="match status" value="1"/>
</dbReference>
<evidence type="ECO:0000256" key="2">
    <source>
        <dbReference type="ARBA" id="ARBA00022723"/>
    </source>
</evidence>
<dbReference type="GO" id="GO:0042734">
    <property type="term" value="C:presynaptic membrane"/>
    <property type="evidence" value="ECO:0007669"/>
    <property type="project" value="TreeGrafter"/>
</dbReference>
<evidence type="ECO:0000256" key="1">
    <source>
        <dbReference type="ARBA" id="ARBA00022483"/>
    </source>
</evidence>
<dbReference type="GO" id="GO:0008270">
    <property type="term" value="F:zinc ion binding"/>
    <property type="evidence" value="ECO:0007669"/>
    <property type="project" value="UniProtKB-KW"/>
</dbReference>
<dbReference type="SUPFAM" id="SSF49562">
    <property type="entry name" value="C2 domain (Calcium/lipid-binding domain, CaLB)"/>
    <property type="match status" value="3"/>
</dbReference>
<keyword evidence="8" id="KW-1185">Reference proteome</keyword>
<dbReference type="Gene3D" id="2.60.40.150">
    <property type="entry name" value="C2 domain"/>
    <property type="match status" value="3"/>
</dbReference>
<dbReference type="InterPro" id="IPR014772">
    <property type="entry name" value="Munc13_dom-2"/>
</dbReference>
<dbReference type="PROSITE" id="PS51259">
    <property type="entry name" value="MHD2"/>
    <property type="match status" value="1"/>
</dbReference>
<dbReference type="GO" id="GO:0031594">
    <property type="term" value="C:neuromuscular junction"/>
    <property type="evidence" value="ECO:0007669"/>
    <property type="project" value="TreeGrafter"/>
</dbReference>
<dbReference type="GO" id="GO:0061789">
    <property type="term" value="P:dense core granule priming"/>
    <property type="evidence" value="ECO:0007669"/>
    <property type="project" value="TreeGrafter"/>
</dbReference>
<dbReference type="GO" id="GO:0099525">
    <property type="term" value="P:presynaptic dense core vesicle exocytosis"/>
    <property type="evidence" value="ECO:0007669"/>
    <property type="project" value="TreeGrafter"/>
</dbReference>
<dbReference type="GO" id="GO:0016082">
    <property type="term" value="P:synaptic vesicle priming"/>
    <property type="evidence" value="ECO:0007669"/>
    <property type="project" value="TreeGrafter"/>
</dbReference>
<dbReference type="InterPro" id="IPR037302">
    <property type="entry name" value="Unc-13_C2B"/>
</dbReference>
<dbReference type="PROSITE" id="PS51258">
    <property type="entry name" value="MHD1"/>
    <property type="match status" value="1"/>
</dbReference>
<dbReference type="GO" id="GO:0019992">
    <property type="term" value="F:diacylglycerol binding"/>
    <property type="evidence" value="ECO:0007669"/>
    <property type="project" value="InterPro"/>
</dbReference>
<dbReference type="GO" id="GO:0017075">
    <property type="term" value="F:syntaxin-1 binding"/>
    <property type="evidence" value="ECO:0007669"/>
    <property type="project" value="TreeGrafter"/>
</dbReference>
<dbReference type="InterPro" id="IPR010439">
    <property type="entry name" value="MUN_dom"/>
</dbReference>
<reference evidence="7" key="1">
    <citation type="submission" date="2020-02" db="EMBL/GenBank/DDBJ databases">
        <authorList>
            <person name="Enbody D E."/>
            <person name="Pettersson E M."/>
        </authorList>
    </citation>
    <scope>NUCLEOTIDE SEQUENCE [LARGE SCALE GENOMIC DNA]</scope>
</reference>
<dbReference type="PRINTS" id="PR00360">
    <property type="entry name" value="C2DOMAIN"/>
</dbReference>
<dbReference type="PROSITE" id="PS50004">
    <property type="entry name" value="C2"/>
    <property type="match status" value="3"/>
</dbReference>
<dbReference type="SMART" id="SM00109">
    <property type="entry name" value="C1"/>
    <property type="match status" value="1"/>
</dbReference>
<gene>
    <name evidence="7" type="primary">UNC13C</name>
</gene>
<organism evidence="7 8">
    <name type="scientific">Geospiza parvula</name>
    <name type="common">Small tree-finch</name>
    <name type="synonym">Camarhynchus parvulus</name>
    <dbReference type="NCBI Taxonomy" id="87175"/>
    <lineage>
        <taxon>Eukaryota</taxon>
        <taxon>Metazoa</taxon>
        <taxon>Chordata</taxon>
        <taxon>Craniata</taxon>
        <taxon>Vertebrata</taxon>
        <taxon>Euteleostomi</taxon>
        <taxon>Archelosauria</taxon>
        <taxon>Archosauria</taxon>
        <taxon>Dinosauria</taxon>
        <taxon>Saurischia</taxon>
        <taxon>Theropoda</taxon>
        <taxon>Coelurosauria</taxon>
        <taxon>Aves</taxon>
        <taxon>Neognathae</taxon>
        <taxon>Neoaves</taxon>
        <taxon>Telluraves</taxon>
        <taxon>Australaves</taxon>
        <taxon>Passeriformes</taxon>
        <taxon>Thraupidae</taxon>
        <taxon>Camarhynchus</taxon>
    </lineage>
</organism>
<dbReference type="GO" id="GO:0030672">
    <property type="term" value="C:synaptic vesicle membrane"/>
    <property type="evidence" value="ECO:0007669"/>
    <property type="project" value="TreeGrafter"/>
</dbReference>
<dbReference type="InterPro" id="IPR002219">
    <property type="entry name" value="PKC_DAG/PE"/>
</dbReference>
<dbReference type="GO" id="GO:0035249">
    <property type="term" value="P:synaptic transmission, glutamatergic"/>
    <property type="evidence" value="ECO:0007669"/>
    <property type="project" value="TreeGrafter"/>
</dbReference>
<evidence type="ECO:0000256" key="4">
    <source>
        <dbReference type="ARBA" id="ARBA00022771"/>
    </source>
</evidence>
<accession>A0A8C3NBZ7</accession>
<keyword evidence="3" id="KW-0677">Repeat</keyword>
<evidence type="ECO:0000256" key="6">
    <source>
        <dbReference type="ARBA" id="ARBA00022837"/>
    </source>
</evidence>
<evidence type="ECO:0000256" key="5">
    <source>
        <dbReference type="ARBA" id="ARBA00022833"/>
    </source>
</evidence>
<dbReference type="Proteomes" id="UP000694382">
    <property type="component" value="Chromosome 10"/>
</dbReference>
<dbReference type="SMART" id="SM01145">
    <property type="entry name" value="DUF1041"/>
    <property type="match status" value="1"/>
</dbReference>
<evidence type="ECO:0000313" key="8">
    <source>
        <dbReference type="Proteomes" id="UP000694382"/>
    </source>
</evidence>
<dbReference type="FunFam" id="2.60.40.150:FF:000014">
    <property type="entry name" value="protein unc-13 homolog B"/>
    <property type="match status" value="1"/>
</dbReference>
<dbReference type="GO" id="GO:0043195">
    <property type="term" value="C:terminal bouton"/>
    <property type="evidence" value="ECO:0007669"/>
    <property type="project" value="TreeGrafter"/>
</dbReference>
<keyword evidence="5" id="KW-0862">Zinc</keyword>
<dbReference type="CDD" id="cd04027">
    <property type="entry name" value="C2B_Munc13"/>
    <property type="match status" value="1"/>
</dbReference>
<keyword evidence="2" id="KW-0479">Metal-binding</keyword>
<evidence type="ECO:0000313" key="7">
    <source>
        <dbReference type="Ensembl" id="ENSCPVP00000017743.2"/>
    </source>
</evidence>
<dbReference type="GO" id="GO:0098831">
    <property type="term" value="C:presynaptic active zone cytoplasmic component"/>
    <property type="evidence" value="ECO:0007669"/>
    <property type="project" value="TreeGrafter"/>
</dbReference>
<accession>A0A8U8B8K6</accession>
<dbReference type="Pfam" id="PF00168">
    <property type="entry name" value="C2"/>
    <property type="match status" value="3"/>
</dbReference>
<dbReference type="PROSITE" id="PS00479">
    <property type="entry name" value="ZF_DAG_PE_1"/>
    <property type="match status" value="1"/>
</dbReference>
<dbReference type="Ensembl" id="ENSCPVT00000018530.2">
    <property type="protein sequence ID" value="ENSCPVP00000017743.2"/>
    <property type="gene ID" value="ENSCPVG00000009861.2"/>
</dbReference>
<dbReference type="Gene3D" id="3.30.60.20">
    <property type="match status" value="1"/>
</dbReference>
<dbReference type="FunFam" id="1.10.357.50:FF:000001">
    <property type="entry name" value="Protein unc-13 homolog B"/>
    <property type="match status" value="1"/>
</dbReference>
<proteinExistence type="predicted"/>
<dbReference type="InterPro" id="IPR014770">
    <property type="entry name" value="Munc13_1"/>
</dbReference>
<keyword evidence="6" id="KW-0106">Calcium</keyword>
<dbReference type="Gene3D" id="1.10.357.50">
    <property type="match status" value="1"/>
</dbReference>
<reference evidence="7" key="2">
    <citation type="submission" date="2025-08" db="UniProtKB">
        <authorList>
            <consortium name="Ensembl"/>
        </authorList>
    </citation>
    <scope>IDENTIFICATION</scope>
</reference>
<dbReference type="PANTHER" id="PTHR10480">
    <property type="entry name" value="PROTEIN UNC-13 HOMOLOG"/>
    <property type="match status" value="1"/>
</dbReference>
<dbReference type="CDD" id="cd20859">
    <property type="entry name" value="C1_Munc13-2-like"/>
    <property type="match status" value="1"/>
</dbReference>
<dbReference type="SMART" id="SM00239">
    <property type="entry name" value="C2"/>
    <property type="match status" value="3"/>
</dbReference>
<dbReference type="InterPro" id="IPR000008">
    <property type="entry name" value="C2_dom"/>
</dbReference>
<dbReference type="Pfam" id="PF00130">
    <property type="entry name" value="C1_1"/>
    <property type="match status" value="1"/>
</dbReference>
<reference evidence="7" key="3">
    <citation type="submission" date="2025-09" db="UniProtKB">
        <authorList>
            <consortium name="Ensembl"/>
        </authorList>
    </citation>
    <scope>IDENTIFICATION</scope>
</reference>
<dbReference type="PANTHER" id="PTHR10480:SF2">
    <property type="entry name" value="PROTEIN UNC-13 HOMOLOG C"/>
    <property type="match status" value="1"/>
</dbReference>
<dbReference type="GO" id="GO:0005509">
    <property type="term" value="F:calcium ion binding"/>
    <property type="evidence" value="ECO:0007669"/>
    <property type="project" value="InterPro"/>
</dbReference>
<protein>
    <submittedName>
        <fullName evidence="7">Unc-13 homolog C</fullName>
    </submittedName>
</protein>
<dbReference type="InterPro" id="IPR046349">
    <property type="entry name" value="C1-like_sf"/>
</dbReference>
<keyword evidence="4" id="KW-0863">Zinc-finger</keyword>
<evidence type="ECO:0000256" key="3">
    <source>
        <dbReference type="ARBA" id="ARBA00022737"/>
    </source>
</evidence>
<dbReference type="InterPro" id="IPR027080">
    <property type="entry name" value="Unc-13"/>
</dbReference>
<dbReference type="FunFam" id="2.60.40.150:FF:000002">
    <property type="entry name" value="Protein unc-13 homolog B"/>
    <property type="match status" value="1"/>
</dbReference>
<dbReference type="InterPro" id="IPR035892">
    <property type="entry name" value="C2_domain_sf"/>
</dbReference>
<dbReference type="GO" id="GO:0005543">
    <property type="term" value="F:phospholipid binding"/>
    <property type="evidence" value="ECO:0007669"/>
    <property type="project" value="InterPro"/>
</dbReference>
<keyword evidence="1" id="KW-0268">Exocytosis</keyword>
<name>A0A8C3NBZ7_GEOPR</name>